<dbReference type="Proteomes" id="UP000218327">
    <property type="component" value="Unassembled WGS sequence"/>
</dbReference>
<dbReference type="PANTHER" id="PTHR33361">
    <property type="entry name" value="GLR0591 PROTEIN"/>
    <property type="match status" value="1"/>
</dbReference>
<reference evidence="2" key="1">
    <citation type="submission" date="2017-08" db="EMBL/GenBank/DDBJ databases">
        <title>A dynamic microbial community with high functional redundancy inhabits the cold, oxic subseafloor aquifer.</title>
        <authorList>
            <person name="Tully B.J."/>
            <person name="Wheat C.G."/>
            <person name="Glazer B.T."/>
            <person name="Huber J.A."/>
        </authorList>
    </citation>
    <scope>NUCLEOTIDE SEQUENCE [LARGE SCALE GENOMIC DNA]</scope>
</reference>
<dbReference type="AlphaFoldDB" id="A0A2A5B1M9"/>
<sequence length="617" mass="69985">MRVILLSTILMFLVSCSDEGSSTESLSSDNINQSSDQLIAEESQHFLEWLDTEFEVGLEFSPLRKTRLGDKSNYGDLDDVSEAALDNALSWRRESVARMQSDFNRAGLDQQGQLSWDLWEYRLANQEASLPFRRHRFIFGRGGPQSGLPNSLINYQDVESQADMQAYISRLNQSGRYMLQYLERAKLAAADGIRAPFFDYQQAISEIERVTSGAPFSEDGDSDIWSDIIAKINTLREAGEINEQMAAQLQQQSQQALLNQFKPAYDEILAWLQVDKTNVSDQAEGAWALPNGEEYYQSRLAVMTTLPLTADEIHQLGITEVARIQSEMELIKRVVGFEGSLQEFFNFMREDDQFYYPTTDQGRQDYLNLADEILAEMYTRLPDFFGILPKAGLQVKRVESFREQAGGAAHYARGTKDGSRPGTFYVHLTDMRATAVNRLENLSYHEGVPGHHMQISIQQELENIPRFRANTGYTAFSEGWGLYAEFLGKEMGGYNDPYADFGRLSGEIWRAVRLVVDTGIHAKRWTQQQAVEYALQNSPRPELSVQSEIRRYFNNPGQATAYKIGMLKIQEVRAKAEEALGQDFDIKAFHDTVLGSGALPLEVLEAQVDRWIESSRD</sequence>
<proteinExistence type="predicted"/>
<organism evidence="1 2">
    <name type="scientific">SAR86 cluster bacterium</name>
    <dbReference type="NCBI Taxonomy" id="2030880"/>
    <lineage>
        <taxon>Bacteria</taxon>
        <taxon>Pseudomonadati</taxon>
        <taxon>Pseudomonadota</taxon>
        <taxon>Gammaproteobacteria</taxon>
        <taxon>SAR86 cluster</taxon>
    </lineage>
</organism>
<accession>A0A2A5B1M9</accession>
<dbReference type="EMBL" id="NVVJ01000021">
    <property type="protein sequence ID" value="PCJ24988.1"/>
    <property type="molecule type" value="Genomic_DNA"/>
</dbReference>
<comment type="caution">
    <text evidence="1">The sequence shown here is derived from an EMBL/GenBank/DDBJ whole genome shotgun (WGS) entry which is preliminary data.</text>
</comment>
<dbReference type="PROSITE" id="PS51257">
    <property type="entry name" value="PROKAR_LIPOPROTEIN"/>
    <property type="match status" value="1"/>
</dbReference>
<dbReference type="InterPro" id="IPR010281">
    <property type="entry name" value="DUF885"/>
</dbReference>
<evidence type="ECO:0000313" key="2">
    <source>
        <dbReference type="Proteomes" id="UP000218327"/>
    </source>
</evidence>
<evidence type="ECO:0000313" key="1">
    <source>
        <dbReference type="EMBL" id="PCJ24988.1"/>
    </source>
</evidence>
<dbReference type="PANTHER" id="PTHR33361:SF16">
    <property type="entry name" value="DUF885 DOMAIN-CONTAINING PROTEIN"/>
    <property type="match status" value="1"/>
</dbReference>
<gene>
    <name evidence="1" type="ORF">COA96_08325</name>
</gene>
<protein>
    <submittedName>
        <fullName evidence="1">DUF885 domain-containing protein</fullName>
    </submittedName>
</protein>
<dbReference type="Pfam" id="PF05960">
    <property type="entry name" value="DUF885"/>
    <property type="match status" value="1"/>
</dbReference>
<name>A0A2A5B1M9_9GAMM</name>